<evidence type="ECO:0000259" key="1">
    <source>
        <dbReference type="Pfam" id="PF01261"/>
    </source>
</evidence>
<dbReference type="PANTHER" id="PTHR12110">
    <property type="entry name" value="HYDROXYPYRUVATE ISOMERASE"/>
    <property type="match status" value="1"/>
</dbReference>
<keyword evidence="2" id="KW-0413">Isomerase</keyword>
<proteinExistence type="predicted"/>
<dbReference type="EMBL" id="JANQBD010000011">
    <property type="protein sequence ID" value="MCR8632773.1"/>
    <property type="molecule type" value="Genomic_DNA"/>
</dbReference>
<dbReference type="Gene3D" id="3.20.20.150">
    <property type="entry name" value="Divalent-metal-dependent TIM barrel enzymes"/>
    <property type="match status" value="1"/>
</dbReference>
<reference evidence="2 3" key="1">
    <citation type="submission" date="2022-08" db="EMBL/GenBank/DDBJ databases">
        <title>Paenibacillus endoradicis sp. nov., Paenibacillus radicibacter sp. nov and Paenibacillus pararadicis sp. nov., three cold-adapted plant growth-promoting bacteria isolated from root of Larix gmelinii in Great Khingan.</title>
        <authorList>
            <person name="Xue H."/>
        </authorList>
    </citation>
    <scope>NUCLEOTIDE SEQUENCE [LARGE SCALE GENOMIC DNA]</scope>
    <source>
        <strain evidence="2 3">N5-1-1-5</strain>
    </source>
</reference>
<protein>
    <submittedName>
        <fullName evidence="2">Sugar phosphate isomerase/epimerase</fullName>
    </submittedName>
</protein>
<dbReference type="InterPro" id="IPR013022">
    <property type="entry name" value="Xyl_isomerase-like_TIM-brl"/>
</dbReference>
<accession>A0ABT1YKJ8</accession>
<comment type="caution">
    <text evidence="2">The sequence shown here is derived from an EMBL/GenBank/DDBJ whole genome shotgun (WGS) entry which is preliminary data.</text>
</comment>
<name>A0ABT1YKJ8_9BACL</name>
<dbReference type="RefSeq" id="WP_258214359.1">
    <property type="nucleotide sequence ID" value="NZ_JANQBD010000011.1"/>
</dbReference>
<dbReference type="InterPro" id="IPR050312">
    <property type="entry name" value="IolE/XylAMocC-like"/>
</dbReference>
<gene>
    <name evidence="2" type="ORF">NV381_16340</name>
</gene>
<sequence length="282" mass="31343">MKLSVFTASTPDLTLGETISAVKEAGIDGIEWRFADVPQDALDESPSFWKNNRCSIPIASEKTKWFEYRLAAEEANITSVGVLPNMAAGDLVTTERLLQAASFMDASFIRLGVPLYNGDESYSKLYEEAREYLSKSELLCRSYGVKGVVEIHHNTIISSASAARRLCDGFDPAFIGILYDPGNMIYEGYENFRMGLDIMGPYLAHVHVKNVSWSRVDGAEGNDIWKADWAGLRKGCVPWPQLVGDLKAVGYDGYLGLEDYSGEFATKQMLHEFAQYFKTLLG</sequence>
<keyword evidence="3" id="KW-1185">Reference proteome</keyword>
<organism evidence="2 3">
    <name type="scientific">Paenibacillus radicis</name>
    <name type="common">ex Xue et al. 2023</name>
    <dbReference type="NCBI Taxonomy" id="2972489"/>
    <lineage>
        <taxon>Bacteria</taxon>
        <taxon>Bacillati</taxon>
        <taxon>Bacillota</taxon>
        <taxon>Bacilli</taxon>
        <taxon>Bacillales</taxon>
        <taxon>Paenibacillaceae</taxon>
        <taxon>Paenibacillus</taxon>
    </lineage>
</organism>
<evidence type="ECO:0000313" key="3">
    <source>
        <dbReference type="Proteomes" id="UP001300012"/>
    </source>
</evidence>
<dbReference type="Proteomes" id="UP001300012">
    <property type="component" value="Unassembled WGS sequence"/>
</dbReference>
<dbReference type="InterPro" id="IPR036237">
    <property type="entry name" value="Xyl_isomerase-like_sf"/>
</dbReference>
<dbReference type="SUPFAM" id="SSF51658">
    <property type="entry name" value="Xylose isomerase-like"/>
    <property type="match status" value="1"/>
</dbReference>
<feature type="domain" description="Xylose isomerase-like TIM barrel" evidence="1">
    <location>
        <begin position="20"/>
        <end position="265"/>
    </location>
</feature>
<evidence type="ECO:0000313" key="2">
    <source>
        <dbReference type="EMBL" id="MCR8632773.1"/>
    </source>
</evidence>
<dbReference type="GO" id="GO:0016853">
    <property type="term" value="F:isomerase activity"/>
    <property type="evidence" value="ECO:0007669"/>
    <property type="project" value="UniProtKB-KW"/>
</dbReference>
<dbReference type="Pfam" id="PF01261">
    <property type="entry name" value="AP_endonuc_2"/>
    <property type="match status" value="1"/>
</dbReference>